<evidence type="ECO:0000313" key="4">
    <source>
        <dbReference type="EMBL" id="TCK18164.1"/>
    </source>
</evidence>
<feature type="domain" description="Sulfotransferase" evidence="3">
    <location>
        <begin position="3"/>
        <end position="193"/>
    </location>
</feature>
<keyword evidence="5" id="KW-1185">Reference proteome</keyword>
<dbReference type="Proteomes" id="UP000295707">
    <property type="component" value="Unassembled WGS sequence"/>
</dbReference>
<evidence type="ECO:0000256" key="1">
    <source>
        <dbReference type="ARBA" id="ARBA00022679"/>
    </source>
</evidence>
<dbReference type="InterPro" id="IPR027417">
    <property type="entry name" value="P-loop_NTPase"/>
</dbReference>
<protein>
    <submittedName>
        <fullName evidence="4">Sulfotransferase domain-containing protein</fullName>
    </submittedName>
</protein>
<comment type="caution">
    <text evidence="4">The sequence shown here is derived from an EMBL/GenBank/DDBJ whole genome shotgun (WGS) entry which is preliminary data.</text>
</comment>
<dbReference type="InterPro" id="IPR037359">
    <property type="entry name" value="NST/OST"/>
</dbReference>
<dbReference type="InterPro" id="IPR000863">
    <property type="entry name" value="Sulfotransferase_dom"/>
</dbReference>
<keyword evidence="1 4" id="KW-0808">Transferase</keyword>
<dbReference type="RefSeq" id="WP_132971986.1">
    <property type="nucleotide sequence ID" value="NZ_SMFX01000001.1"/>
</dbReference>
<dbReference type="Gene3D" id="3.40.50.300">
    <property type="entry name" value="P-loop containing nucleotide triphosphate hydrolases"/>
    <property type="match status" value="1"/>
</dbReference>
<dbReference type="OrthoDB" id="9075305at2"/>
<dbReference type="Pfam" id="PF00685">
    <property type="entry name" value="Sulfotransfer_1"/>
    <property type="match status" value="1"/>
</dbReference>
<proteinExistence type="predicted"/>
<sequence>MLPNFLVVGAQKSGTTSLHHYLQAHPDIYLPAQKETKFFVHEKYYCKGTGFYENEYFYSRNNETAVGEVDPDYLYYEGALPRIAHDLDLASLKLIFIFRNPVERAFSHYLMSYRRGQEPHTFEEAIETESVRIAEGHMENLRYSYVSRGYYLRQVERFLGYVDRSQMLFLLADDLEADPSACLQQVYTFLGVASDFVPSSLGERFHRATVPRSLSLLRWIKEPGSGKQLLRLLIPFSSLRQSLRAWLLRINQTNPGDLALNPETRKRLVELYRSENARLAAFLDRDLDHWNHLPDSPGRQS</sequence>
<name>A0A4R1H8J8_9GAMM</name>
<gene>
    <name evidence="4" type="ORF">DFR30_1434</name>
</gene>
<evidence type="ECO:0000313" key="5">
    <source>
        <dbReference type="Proteomes" id="UP000295707"/>
    </source>
</evidence>
<dbReference type="SUPFAM" id="SSF52540">
    <property type="entry name" value="P-loop containing nucleoside triphosphate hydrolases"/>
    <property type="match status" value="1"/>
</dbReference>
<dbReference type="EMBL" id="SMFX01000001">
    <property type="protein sequence ID" value="TCK18164.1"/>
    <property type="molecule type" value="Genomic_DNA"/>
</dbReference>
<organism evidence="4 5">
    <name type="scientific">Thiogranum longum</name>
    <dbReference type="NCBI Taxonomy" id="1537524"/>
    <lineage>
        <taxon>Bacteria</taxon>
        <taxon>Pseudomonadati</taxon>
        <taxon>Pseudomonadota</taxon>
        <taxon>Gammaproteobacteria</taxon>
        <taxon>Chromatiales</taxon>
        <taxon>Ectothiorhodospiraceae</taxon>
        <taxon>Thiogranum</taxon>
    </lineage>
</organism>
<reference evidence="4 5" key="1">
    <citation type="submission" date="2019-03" db="EMBL/GenBank/DDBJ databases">
        <title>Genomic Encyclopedia of Type Strains, Phase IV (KMG-IV): sequencing the most valuable type-strain genomes for metagenomic binning, comparative biology and taxonomic classification.</title>
        <authorList>
            <person name="Goeker M."/>
        </authorList>
    </citation>
    <scope>NUCLEOTIDE SEQUENCE [LARGE SCALE GENOMIC DNA]</scope>
    <source>
        <strain evidence="4 5">DSM 19610</strain>
    </source>
</reference>
<keyword evidence="2" id="KW-0325">Glycoprotein</keyword>
<dbReference type="PANTHER" id="PTHR10605:SF56">
    <property type="entry name" value="BIFUNCTIONAL HEPARAN SULFATE N-DEACETYLASE_N-SULFOTRANSFERASE"/>
    <property type="match status" value="1"/>
</dbReference>
<dbReference type="PANTHER" id="PTHR10605">
    <property type="entry name" value="HEPARAN SULFATE SULFOTRANSFERASE"/>
    <property type="match status" value="1"/>
</dbReference>
<dbReference type="GO" id="GO:0008146">
    <property type="term" value="F:sulfotransferase activity"/>
    <property type="evidence" value="ECO:0007669"/>
    <property type="project" value="InterPro"/>
</dbReference>
<dbReference type="AlphaFoldDB" id="A0A4R1H8J8"/>
<accession>A0A4R1H8J8</accession>
<evidence type="ECO:0000256" key="2">
    <source>
        <dbReference type="ARBA" id="ARBA00023180"/>
    </source>
</evidence>
<evidence type="ECO:0000259" key="3">
    <source>
        <dbReference type="Pfam" id="PF00685"/>
    </source>
</evidence>